<dbReference type="HOGENOM" id="CLU_1228947_0_0_7"/>
<dbReference type="KEGG" id="ppd:Ppro_3751"/>
<proteinExistence type="predicted"/>
<reference evidence="1 2" key="1">
    <citation type="submission" date="2006-10" db="EMBL/GenBank/DDBJ databases">
        <title>Complete sequence of plasmid pPRO1 of Pelobacter propionicus DSM 2379.</title>
        <authorList>
            <consortium name="US DOE Joint Genome Institute"/>
            <person name="Copeland A."/>
            <person name="Lucas S."/>
            <person name="Lapidus A."/>
            <person name="Barry K."/>
            <person name="Detter J.C."/>
            <person name="Glavina del Rio T."/>
            <person name="Hammon N."/>
            <person name="Israni S."/>
            <person name="Dalin E."/>
            <person name="Tice H."/>
            <person name="Pitluck S."/>
            <person name="Saunders E."/>
            <person name="Brettin T."/>
            <person name="Bruce D."/>
            <person name="Han C."/>
            <person name="Tapia R."/>
            <person name="Schmutz J."/>
            <person name="Larimer F."/>
            <person name="Land M."/>
            <person name="Hauser L."/>
            <person name="Kyrpides N."/>
            <person name="Kim E."/>
            <person name="Lovley D."/>
            <person name="Richardson P."/>
        </authorList>
    </citation>
    <scope>NUCLEOTIDE SEQUENCE [LARGE SCALE GENOMIC DNA]</scope>
    <source>
        <strain evidence="2">DSM 2379 / NBRC 103807 / OttBd1</strain>
        <plasmid evidence="2">Plasmid pPRO1</plasmid>
    </source>
</reference>
<sequence>MLIRGIPGLLSSALPLGGEIVNSIWRPDLNQRPGTLCRLNHAIIPRVLVDTGVCLPPKIIWPNYNHILIVEQHPGGLSLVRIWCLRICKNDIRDTLDKLVVVQSPLTQGHRLHRRYTLSLRQEIRRSPIYSCASTVQGIKLARLEREQIRCEVKDVVTNLKPRMINEATWLRDYARNGSMCNHIRIAITNPPCRITSLEHRSNPKPIKYALRQNRVSVAVGPQAA</sequence>
<name>A0R7U9_PELPD</name>
<keyword evidence="2" id="KW-1185">Reference proteome</keyword>
<dbReference type="AlphaFoldDB" id="A0R7U9"/>
<organism evidence="1 2">
    <name type="scientific">Pelobacter propionicus (strain DSM 2379 / NBRC 103807 / OttBd1)</name>
    <dbReference type="NCBI Taxonomy" id="338966"/>
    <lineage>
        <taxon>Bacteria</taxon>
        <taxon>Pseudomonadati</taxon>
        <taxon>Thermodesulfobacteriota</taxon>
        <taxon>Desulfuromonadia</taxon>
        <taxon>Desulfuromonadales</taxon>
        <taxon>Desulfuromonadaceae</taxon>
        <taxon>Pelobacter</taxon>
    </lineage>
</organism>
<dbReference type="Proteomes" id="UP000006732">
    <property type="component" value="Plasmid pPRO1"/>
</dbReference>
<geneLocation type="plasmid" evidence="1 2">
    <name>pPRO1</name>
</geneLocation>
<evidence type="ECO:0000313" key="2">
    <source>
        <dbReference type="Proteomes" id="UP000006732"/>
    </source>
</evidence>
<evidence type="ECO:0000313" key="1">
    <source>
        <dbReference type="EMBL" id="ABL01342.1"/>
    </source>
</evidence>
<accession>A0R7U9</accession>
<dbReference type="EMBL" id="CP000483">
    <property type="protein sequence ID" value="ABL01342.1"/>
    <property type="molecule type" value="Genomic_DNA"/>
</dbReference>
<protein>
    <submittedName>
        <fullName evidence="1">Uncharacterized protein</fullName>
    </submittedName>
</protein>
<gene>
    <name evidence="1" type="ordered locus">Ppro_3751</name>
</gene>
<keyword evidence="1" id="KW-0614">Plasmid</keyword>